<dbReference type="OrthoDB" id="190846at2759"/>
<accession>A0A8J4G360</accession>
<reference evidence="1" key="1">
    <citation type="journal article" date="2021" name="Proc. Natl. Acad. Sci. U.S.A.">
        <title>Three genomes in the algal genus Volvox reveal the fate of a haploid sex-determining region after a transition to homothallism.</title>
        <authorList>
            <person name="Yamamoto K."/>
            <person name="Hamaji T."/>
            <person name="Kawai-Toyooka H."/>
            <person name="Matsuzaki R."/>
            <person name="Takahashi F."/>
            <person name="Nishimura Y."/>
            <person name="Kawachi M."/>
            <person name="Noguchi H."/>
            <person name="Minakuchi Y."/>
            <person name="Umen J.G."/>
            <person name="Toyoda A."/>
            <person name="Nozaki H."/>
        </authorList>
    </citation>
    <scope>NUCLEOTIDE SEQUENCE</scope>
    <source>
        <strain evidence="1">NIES-3785</strain>
    </source>
</reference>
<dbReference type="EMBL" id="BNCQ01000004">
    <property type="protein sequence ID" value="GIL96982.1"/>
    <property type="molecule type" value="Genomic_DNA"/>
</dbReference>
<name>A0A8J4G360_9CHLO</name>
<gene>
    <name evidence="1" type="ORF">Vretimale_2708</name>
</gene>
<proteinExistence type="predicted"/>
<protein>
    <submittedName>
        <fullName evidence="1">Uncharacterized protein</fullName>
    </submittedName>
</protein>
<evidence type="ECO:0000313" key="1">
    <source>
        <dbReference type="EMBL" id="GIL96982.1"/>
    </source>
</evidence>
<comment type="caution">
    <text evidence="1">The sequence shown here is derived from an EMBL/GenBank/DDBJ whole genome shotgun (WGS) entry which is preliminary data.</text>
</comment>
<dbReference type="Proteomes" id="UP000722791">
    <property type="component" value="Unassembled WGS sequence"/>
</dbReference>
<evidence type="ECO:0000313" key="2">
    <source>
        <dbReference type="Proteomes" id="UP000722791"/>
    </source>
</evidence>
<organism evidence="1 2">
    <name type="scientific">Volvox reticuliferus</name>
    <dbReference type="NCBI Taxonomy" id="1737510"/>
    <lineage>
        <taxon>Eukaryota</taxon>
        <taxon>Viridiplantae</taxon>
        <taxon>Chlorophyta</taxon>
        <taxon>core chlorophytes</taxon>
        <taxon>Chlorophyceae</taxon>
        <taxon>CS clade</taxon>
        <taxon>Chlamydomonadales</taxon>
        <taxon>Volvocaceae</taxon>
        <taxon>Volvox</taxon>
    </lineage>
</organism>
<sequence length="204" mass="21473">MERLVTLSGVWSGTPRSTWDVISGRLQGLEAVLDGAAVRQLLRGIPALAWTFPAPPPGATPGDPGGPVVITNTALGRDYSTAQLGQALRDAGAPETSAFWEAALPFALASPPNVSTHCFYSYGLRTAVHVTYARADFSDTSPMVRYDDGDLTVPHASLVACRGWAVRQVASVRSHSFFGVVHGMLTSLPEALEDILDAIAGEAG</sequence>
<dbReference type="AlphaFoldDB" id="A0A8J4G360"/>